<dbReference type="InterPro" id="IPR021352">
    <property type="entry name" value="DUF2971"/>
</dbReference>
<evidence type="ECO:0000313" key="2">
    <source>
        <dbReference type="Proteomes" id="UP000199029"/>
    </source>
</evidence>
<gene>
    <name evidence="1" type="ORF">SAMN04515668_4560</name>
</gene>
<dbReference type="AlphaFoldDB" id="A0A1I6BH62"/>
<dbReference type="Pfam" id="PF11185">
    <property type="entry name" value="DUF2971"/>
    <property type="match status" value="1"/>
</dbReference>
<name>A0A1I6BH62_HYMAR</name>
<dbReference type="STRING" id="1227077.SAMN04515668_4560"/>
<keyword evidence="2" id="KW-1185">Reference proteome</keyword>
<dbReference type="Proteomes" id="UP000199029">
    <property type="component" value="Unassembled WGS sequence"/>
</dbReference>
<reference evidence="2" key="1">
    <citation type="submission" date="2016-10" db="EMBL/GenBank/DDBJ databases">
        <authorList>
            <person name="Varghese N."/>
            <person name="Submissions S."/>
        </authorList>
    </citation>
    <scope>NUCLEOTIDE SEQUENCE [LARGE SCALE GENOMIC DNA]</scope>
    <source>
        <strain evidence="2">OR362-8,ATCC BAA-1266,JCM 13504</strain>
    </source>
</reference>
<evidence type="ECO:0008006" key="3">
    <source>
        <dbReference type="Google" id="ProtNLM"/>
    </source>
</evidence>
<accession>A0A1I6BH62</accession>
<dbReference type="OrthoDB" id="190848at2"/>
<proteinExistence type="predicted"/>
<dbReference type="EMBL" id="FOXS01000008">
    <property type="protein sequence ID" value="SFQ80266.1"/>
    <property type="molecule type" value="Genomic_DNA"/>
</dbReference>
<protein>
    <recommendedName>
        <fullName evidence="3">DUF2971 domain-containing protein</fullName>
    </recommendedName>
</protein>
<dbReference type="RefSeq" id="WP_143080364.1">
    <property type="nucleotide sequence ID" value="NZ_FOXS01000008.1"/>
</dbReference>
<organism evidence="1 2">
    <name type="scientific">Hymenobacter arizonensis</name>
    <name type="common">Siccationidurans arizonensis</name>
    <dbReference type="NCBI Taxonomy" id="1227077"/>
    <lineage>
        <taxon>Bacteria</taxon>
        <taxon>Pseudomonadati</taxon>
        <taxon>Bacteroidota</taxon>
        <taxon>Cytophagia</taxon>
        <taxon>Cytophagales</taxon>
        <taxon>Hymenobacteraceae</taxon>
        <taxon>Hymenobacter</taxon>
    </lineage>
</organism>
<sequence>MHPEAAKQYLTRRVQTGEFPRYLYKYRPLYVIDREHPEGFTLVDNTTKIITTAAMWHSEPTTFNDPFDCQIPLDSRRSADIVRSVAKLYERLESHRPRRRADRRRGLNNLRQHPKLTVERAQVWLRDTMAHIGICCYGTRGDNLLMWSHYADSHCGVCLKFDVLADPIAYFDMCPVTYSRDYPVLARLDEESVSKALSVKADVWAYEEECRVFTRSGQGSKSFAKKSLVEISIGAKAWSAPVEAFIDLLDSDADYEHVHLRQARVSNRSFSLEFTAY</sequence>
<evidence type="ECO:0000313" key="1">
    <source>
        <dbReference type="EMBL" id="SFQ80266.1"/>
    </source>
</evidence>